<proteinExistence type="predicted"/>
<evidence type="ECO:0000256" key="3">
    <source>
        <dbReference type="ARBA" id="ARBA00022630"/>
    </source>
</evidence>
<dbReference type="EC" id="2.7.7.2" evidence="2"/>
<protein>
    <recommendedName>
        <fullName evidence="2">FAD synthase</fullName>
        <ecNumber evidence="2">2.7.7.2</ecNumber>
    </recommendedName>
    <alternativeName>
        <fullName evidence="10">FAD pyrophosphorylase</fullName>
    </alternativeName>
    <alternativeName>
        <fullName evidence="11">FMN adenylyltransferase</fullName>
    </alternativeName>
</protein>
<keyword evidence="3" id="KW-0285">Flavoprotein</keyword>
<evidence type="ECO:0000256" key="10">
    <source>
        <dbReference type="ARBA" id="ARBA00031145"/>
    </source>
</evidence>
<evidence type="ECO:0000256" key="5">
    <source>
        <dbReference type="ARBA" id="ARBA00022679"/>
    </source>
</evidence>
<evidence type="ECO:0000313" key="15">
    <source>
        <dbReference type="Proteomes" id="UP001566132"/>
    </source>
</evidence>
<name>A0ABD1FEW6_HYPHA</name>
<evidence type="ECO:0000256" key="7">
    <source>
        <dbReference type="ARBA" id="ARBA00022741"/>
    </source>
</evidence>
<dbReference type="InterPro" id="IPR014729">
    <property type="entry name" value="Rossmann-like_a/b/a_fold"/>
</dbReference>
<feature type="domain" description="Phosphoadenosine phosphosulphate reductase" evidence="13">
    <location>
        <begin position="262"/>
        <end position="327"/>
    </location>
</feature>
<keyword evidence="6" id="KW-0548">Nucleotidyltransferase</keyword>
<keyword evidence="7" id="KW-0547">Nucleotide-binding</keyword>
<sequence length="455" mass="52423">MKLEAAAVLVPNNQCLQGELDLTVFLKKINSCLKATGIQKSKISVVEENVKSVAFELNLLSKLYDIVIIIQNPGTKYMSEALAYISSQELVHLDDLEDSNGQSLWPISTKLLKANSIPPIIYLQRMFILDSNSLEHQLNYILKDHLAHYNTKISYSKLFYVNLKESKKYLDIIQNDHITITLEETHSTTKDNELGILQLTAKDFESIVIGEKLLRHVLDSNIFSSKRIDYMSDLIYSSNDIHIRNAIMIIEKCFEEYGIDNVFLSFNGGKDCTVLLHLIQTVLCKKYKNDGAKIKLFCLYVSSDNVFKEQDDFIEQCRLFYNLEIMSTTGSIKDALRITINQKPYLKACFMGSRRTDPFCSHLTPFQKTDADWPQIMRCSPFLDWHYTDIWDYLLYYKVPYCKLYDCGFTSLGSATNTIRNPNLLFLDNDADSYLPAYKMLNEKNERSGRNISKM</sequence>
<keyword evidence="15" id="KW-1185">Reference proteome</keyword>
<evidence type="ECO:0000259" key="13">
    <source>
        <dbReference type="Pfam" id="PF01507"/>
    </source>
</evidence>
<organism evidence="14 15">
    <name type="scientific">Hypothenemus hampei</name>
    <name type="common">Coffee berry borer</name>
    <dbReference type="NCBI Taxonomy" id="57062"/>
    <lineage>
        <taxon>Eukaryota</taxon>
        <taxon>Metazoa</taxon>
        <taxon>Ecdysozoa</taxon>
        <taxon>Arthropoda</taxon>
        <taxon>Hexapoda</taxon>
        <taxon>Insecta</taxon>
        <taxon>Pterygota</taxon>
        <taxon>Neoptera</taxon>
        <taxon>Endopterygota</taxon>
        <taxon>Coleoptera</taxon>
        <taxon>Polyphaga</taxon>
        <taxon>Cucujiformia</taxon>
        <taxon>Curculionidae</taxon>
        <taxon>Scolytinae</taxon>
        <taxon>Hypothenemus</taxon>
    </lineage>
</organism>
<evidence type="ECO:0000256" key="4">
    <source>
        <dbReference type="ARBA" id="ARBA00022643"/>
    </source>
</evidence>
<evidence type="ECO:0000256" key="9">
    <source>
        <dbReference type="ARBA" id="ARBA00022840"/>
    </source>
</evidence>
<reference evidence="14 15" key="1">
    <citation type="submission" date="2024-05" db="EMBL/GenBank/DDBJ databases">
        <title>Genetic variation in Jamaican populations of the coffee berry borer (Hypothenemus hampei).</title>
        <authorList>
            <person name="Errbii M."/>
            <person name="Myrie A."/>
        </authorList>
    </citation>
    <scope>NUCLEOTIDE SEQUENCE [LARGE SCALE GENOMIC DNA]</scope>
    <source>
        <strain evidence="14">JA-Hopewell-2020-01-JO</strain>
        <tissue evidence="14">Whole body</tissue>
    </source>
</reference>
<comment type="catalytic activity">
    <reaction evidence="12">
        <text>FMN + ATP + H(+) = FAD + diphosphate</text>
        <dbReference type="Rhea" id="RHEA:17237"/>
        <dbReference type="ChEBI" id="CHEBI:15378"/>
        <dbReference type="ChEBI" id="CHEBI:30616"/>
        <dbReference type="ChEBI" id="CHEBI:33019"/>
        <dbReference type="ChEBI" id="CHEBI:57692"/>
        <dbReference type="ChEBI" id="CHEBI:58210"/>
        <dbReference type="EC" id="2.7.7.2"/>
    </reaction>
</comment>
<evidence type="ECO:0000256" key="1">
    <source>
        <dbReference type="ARBA" id="ARBA00004726"/>
    </source>
</evidence>
<dbReference type="PANTHER" id="PTHR23293">
    <property type="entry name" value="FAD SYNTHETASE-RELATED FMN ADENYLYLTRANSFERASE"/>
    <property type="match status" value="1"/>
</dbReference>
<dbReference type="GO" id="GO:0003919">
    <property type="term" value="F:FMN adenylyltransferase activity"/>
    <property type="evidence" value="ECO:0007669"/>
    <property type="project" value="UniProtKB-EC"/>
</dbReference>
<dbReference type="GO" id="GO:0005524">
    <property type="term" value="F:ATP binding"/>
    <property type="evidence" value="ECO:0007669"/>
    <property type="project" value="UniProtKB-KW"/>
</dbReference>
<dbReference type="Proteomes" id="UP001566132">
    <property type="component" value="Unassembled WGS sequence"/>
</dbReference>
<dbReference type="InterPro" id="IPR002500">
    <property type="entry name" value="PAPS_reduct_dom"/>
</dbReference>
<gene>
    <name evidence="14" type="ORF">ABEB36_000730</name>
</gene>
<comment type="pathway">
    <text evidence="1">Cofactor biosynthesis; FAD biosynthesis; FAD from FMN: step 1/1.</text>
</comment>
<dbReference type="PANTHER" id="PTHR23293:SF9">
    <property type="entry name" value="FAD SYNTHASE"/>
    <property type="match status" value="1"/>
</dbReference>
<dbReference type="SUPFAM" id="SSF52402">
    <property type="entry name" value="Adenine nucleotide alpha hydrolases-like"/>
    <property type="match status" value="1"/>
</dbReference>
<dbReference type="Gene3D" id="3.40.50.620">
    <property type="entry name" value="HUPs"/>
    <property type="match status" value="1"/>
</dbReference>
<dbReference type="EMBL" id="JBDJPC010000001">
    <property type="protein sequence ID" value="KAL1516894.1"/>
    <property type="molecule type" value="Genomic_DNA"/>
</dbReference>
<evidence type="ECO:0000256" key="12">
    <source>
        <dbReference type="ARBA" id="ARBA00049494"/>
    </source>
</evidence>
<dbReference type="CDD" id="cd23948">
    <property type="entry name" value="FAD_synthase"/>
    <property type="match status" value="1"/>
</dbReference>
<evidence type="ECO:0000256" key="11">
    <source>
        <dbReference type="ARBA" id="ARBA00031871"/>
    </source>
</evidence>
<evidence type="ECO:0000256" key="8">
    <source>
        <dbReference type="ARBA" id="ARBA00022827"/>
    </source>
</evidence>
<dbReference type="Pfam" id="PF01507">
    <property type="entry name" value="PAPS_reduct"/>
    <property type="match status" value="2"/>
</dbReference>
<accession>A0ABD1FEW6</accession>
<evidence type="ECO:0000256" key="6">
    <source>
        <dbReference type="ARBA" id="ARBA00022695"/>
    </source>
</evidence>
<keyword evidence="8" id="KW-0274">FAD</keyword>
<comment type="caution">
    <text evidence="14">The sequence shown here is derived from an EMBL/GenBank/DDBJ whole genome shotgun (WGS) entry which is preliminary data.</text>
</comment>
<feature type="domain" description="Phosphoadenosine phosphosulphate reductase" evidence="13">
    <location>
        <begin position="347"/>
        <end position="418"/>
    </location>
</feature>
<keyword evidence="9" id="KW-0067">ATP-binding</keyword>
<keyword evidence="5" id="KW-0808">Transferase</keyword>
<evidence type="ECO:0000256" key="2">
    <source>
        <dbReference type="ARBA" id="ARBA00012393"/>
    </source>
</evidence>
<keyword evidence="4" id="KW-0288">FMN</keyword>
<evidence type="ECO:0000313" key="14">
    <source>
        <dbReference type="EMBL" id="KAL1516894.1"/>
    </source>
</evidence>
<dbReference type="AlphaFoldDB" id="A0ABD1FEW6"/>